<dbReference type="Pfam" id="PF00441">
    <property type="entry name" value="Acyl-CoA_dh_1"/>
    <property type="match status" value="1"/>
</dbReference>
<dbReference type="InterPro" id="IPR009100">
    <property type="entry name" value="AcylCoA_DH/oxidase_NM_dom_sf"/>
</dbReference>
<dbReference type="SUPFAM" id="SSF47203">
    <property type="entry name" value="Acyl-CoA dehydrogenase C-terminal domain-like"/>
    <property type="match status" value="1"/>
</dbReference>
<dbReference type="FunFam" id="2.40.110.10:FF:000006">
    <property type="entry name" value="very long-chain specific acyl-CoA dehydrogenase, mitochondrial"/>
    <property type="match status" value="1"/>
</dbReference>
<dbReference type="FunFam" id="1.20.140.10:FF:000019">
    <property type="entry name" value="Acyl-CoA dehydrogenase"/>
    <property type="match status" value="1"/>
</dbReference>
<dbReference type="Pfam" id="PF02770">
    <property type="entry name" value="Acyl-CoA_dh_M"/>
    <property type="match status" value="1"/>
</dbReference>
<evidence type="ECO:0000256" key="7">
    <source>
        <dbReference type="RuleBase" id="RU362125"/>
    </source>
</evidence>
<keyword evidence="5 7" id="KW-0560">Oxidoreductase</keyword>
<proteinExistence type="inferred from homology"/>
<comment type="catalytic activity">
    <reaction evidence="6">
        <text>a 2,3-saturated acyl-CoA + A = a 2,3-dehydroacyl-CoA + AH2</text>
        <dbReference type="Rhea" id="RHEA:48608"/>
        <dbReference type="ChEBI" id="CHEBI:13193"/>
        <dbReference type="ChEBI" id="CHEBI:17499"/>
        <dbReference type="ChEBI" id="CHEBI:60015"/>
        <dbReference type="ChEBI" id="CHEBI:65111"/>
    </reaction>
</comment>
<comment type="cofactor">
    <cofactor evidence="1 7">
        <name>FAD</name>
        <dbReference type="ChEBI" id="CHEBI:57692"/>
    </cofactor>
</comment>
<dbReference type="GO" id="GO:0050660">
    <property type="term" value="F:flavin adenine dinucleotide binding"/>
    <property type="evidence" value="ECO:0007669"/>
    <property type="project" value="InterPro"/>
</dbReference>
<dbReference type="PANTHER" id="PTHR43884">
    <property type="entry name" value="ACYL-COA DEHYDROGENASE"/>
    <property type="match status" value="1"/>
</dbReference>
<dbReference type="InterPro" id="IPR036250">
    <property type="entry name" value="AcylCo_DH-like_C"/>
</dbReference>
<dbReference type="Proteomes" id="UP000611723">
    <property type="component" value="Unassembled WGS sequence"/>
</dbReference>
<comment type="similarity">
    <text evidence="2 7">Belongs to the acyl-CoA dehydrogenase family.</text>
</comment>
<evidence type="ECO:0000259" key="11">
    <source>
        <dbReference type="Pfam" id="PF21263"/>
    </source>
</evidence>
<dbReference type="InterPro" id="IPR049426">
    <property type="entry name" value="Acyl-CoA-dh-like_C"/>
</dbReference>
<dbReference type="Gene3D" id="1.20.140.10">
    <property type="entry name" value="Butyryl-CoA Dehydrogenase, subunit A, domain 3"/>
    <property type="match status" value="2"/>
</dbReference>
<evidence type="ECO:0000313" key="12">
    <source>
        <dbReference type="EMBL" id="MBK6266129.1"/>
    </source>
</evidence>
<dbReference type="Gene3D" id="1.10.540.10">
    <property type="entry name" value="Acyl-CoA dehydrogenase/oxidase, N-terminal domain"/>
    <property type="match status" value="1"/>
</dbReference>
<feature type="domain" description="Acyl-CoA oxidase/dehydrogenase middle" evidence="9">
    <location>
        <begin position="148"/>
        <end position="242"/>
    </location>
</feature>
<dbReference type="PANTHER" id="PTHR43884:SF12">
    <property type="entry name" value="ISOVALERYL-COA DEHYDROGENASE, MITOCHONDRIAL-RELATED"/>
    <property type="match status" value="1"/>
</dbReference>
<gene>
    <name evidence="12" type="ORF">JKA74_13880</name>
</gene>
<dbReference type="InterPro" id="IPR006089">
    <property type="entry name" value="Acyl-CoA_DH_CS"/>
</dbReference>
<evidence type="ECO:0000256" key="5">
    <source>
        <dbReference type="ARBA" id="ARBA00023002"/>
    </source>
</evidence>
<feature type="domain" description="Acyl-CoA dehydrogenase/oxidase N-terminal" evidence="10">
    <location>
        <begin position="31"/>
        <end position="144"/>
    </location>
</feature>
<dbReference type="InterPro" id="IPR006091">
    <property type="entry name" value="Acyl-CoA_Oxase/DH_mid-dom"/>
</dbReference>
<dbReference type="GO" id="GO:0003995">
    <property type="term" value="F:acyl-CoA dehydrogenase activity"/>
    <property type="evidence" value="ECO:0007669"/>
    <property type="project" value="InterPro"/>
</dbReference>
<dbReference type="PROSITE" id="PS00072">
    <property type="entry name" value="ACYL_COA_DH_1"/>
    <property type="match status" value="1"/>
</dbReference>
<dbReference type="Gene3D" id="2.40.110.10">
    <property type="entry name" value="Butyryl-CoA Dehydrogenase, subunit A, domain 2"/>
    <property type="match status" value="1"/>
</dbReference>
<evidence type="ECO:0000256" key="4">
    <source>
        <dbReference type="ARBA" id="ARBA00022827"/>
    </source>
</evidence>
<dbReference type="InterPro" id="IPR009075">
    <property type="entry name" value="AcylCo_DH/oxidase_C"/>
</dbReference>
<evidence type="ECO:0000256" key="2">
    <source>
        <dbReference type="ARBA" id="ARBA00009347"/>
    </source>
</evidence>
<organism evidence="12 13">
    <name type="scientific">Marivirga aurantiaca</name>
    <dbReference type="NCBI Taxonomy" id="2802615"/>
    <lineage>
        <taxon>Bacteria</taxon>
        <taxon>Pseudomonadati</taxon>
        <taxon>Bacteroidota</taxon>
        <taxon>Cytophagia</taxon>
        <taxon>Cytophagales</taxon>
        <taxon>Marivirgaceae</taxon>
        <taxon>Marivirga</taxon>
    </lineage>
</organism>
<dbReference type="InterPro" id="IPR037069">
    <property type="entry name" value="AcylCoA_DH/ox_N_sf"/>
</dbReference>
<evidence type="ECO:0000259" key="9">
    <source>
        <dbReference type="Pfam" id="PF02770"/>
    </source>
</evidence>
<evidence type="ECO:0000256" key="3">
    <source>
        <dbReference type="ARBA" id="ARBA00022630"/>
    </source>
</evidence>
<dbReference type="Pfam" id="PF21263">
    <property type="entry name" value="Acyl-CoA-dh_C"/>
    <property type="match status" value="1"/>
</dbReference>
<dbReference type="FunFam" id="1.10.540.10:FF:000001">
    <property type="entry name" value="Very long-chain-specific acyl-CoA dehydrogenase, mitochondrial"/>
    <property type="match status" value="1"/>
</dbReference>
<evidence type="ECO:0000259" key="8">
    <source>
        <dbReference type="Pfam" id="PF00441"/>
    </source>
</evidence>
<dbReference type="InterPro" id="IPR013786">
    <property type="entry name" value="AcylCoA_DH/ox_N"/>
</dbReference>
<feature type="domain" description="Acyl-CoA dehydrogenase-like C-terminal" evidence="11">
    <location>
        <begin position="467"/>
        <end position="570"/>
    </location>
</feature>
<keyword evidence="4 7" id="KW-0274">FAD</keyword>
<evidence type="ECO:0000313" key="13">
    <source>
        <dbReference type="Proteomes" id="UP000611723"/>
    </source>
</evidence>
<sequence length="598" mass="65670">MNIQESTKLQVGGAFLINPAPDDIFITSDFTEEQNMMVASAKHFVEQEVQPMADELENQKDPSRSIALLEKSGALGLLGLGVSEKYGGIDVSFNTTLRVVEEMAQASEFAPTFGVQTSIGIAPILFYGNDAQKQQYLPKLVSSEWKCCYCLTEPDAGSDANSGKTKATPIAGENAYLLTGQKMWITNAGIANIFIVFAKVEDDKNLSAFIVEKDFGGITLGEEERKMGIKSSSTRQVFFNEVRVPAENMLGERGEGFKIALNVLNTGRIKLGLGAVGMSKKAFNLSVQYAISRKQFGSSISSFGAIQHKLAQMAVKIYALEAAAYRTGHMIDEKAIALESEGMEAEKAKPAAVSAYGIECAIIKVFGSETQDFAVDEGVQIFGGMGFSEEAPMARLYRDARISRIFEGTNEINRMLIVDMLLKKAMNGELDLMTAASKVQAELTAIPDSSESKPTDELEKAFTVLENLKKITLIIAGSAAQKLMMKLKEEQEILMNVADMLIQLYVLESVLVKSRKISNTLGEKAAANQIEISKLFMHEATEKIRQAGQEALWSFAEGDELKMLLLALKRFTKLEPFNTKDARRRIAQSIIEEGKYKF</sequence>
<keyword evidence="13" id="KW-1185">Reference proteome</keyword>
<keyword evidence="3 7" id="KW-0285">Flavoprotein</keyword>
<dbReference type="Pfam" id="PF02771">
    <property type="entry name" value="Acyl-CoA_dh_N"/>
    <property type="match status" value="1"/>
</dbReference>
<dbReference type="InterPro" id="IPR046373">
    <property type="entry name" value="Acyl-CoA_Oxase/DH_mid-dom_sf"/>
</dbReference>
<accession>A0A934WZL2</accession>
<name>A0A934WZL2_9BACT</name>
<evidence type="ECO:0000259" key="10">
    <source>
        <dbReference type="Pfam" id="PF02771"/>
    </source>
</evidence>
<dbReference type="PROSITE" id="PS00073">
    <property type="entry name" value="ACYL_COA_DH_2"/>
    <property type="match status" value="1"/>
</dbReference>
<evidence type="ECO:0000256" key="1">
    <source>
        <dbReference type="ARBA" id="ARBA00001974"/>
    </source>
</evidence>
<protein>
    <submittedName>
        <fullName evidence="12">Acyl-CoA dehydrogenase family protein</fullName>
    </submittedName>
</protein>
<dbReference type="RefSeq" id="WP_201431809.1">
    <property type="nucleotide sequence ID" value="NZ_JAEQBW010000006.1"/>
</dbReference>
<comment type="caution">
    <text evidence="12">The sequence shown here is derived from an EMBL/GenBank/DDBJ whole genome shotgun (WGS) entry which is preliminary data.</text>
</comment>
<reference evidence="12" key="1">
    <citation type="submission" date="2021-01" db="EMBL/GenBank/DDBJ databases">
        <title>Marivirga aurantiaca sp. nov., isolated from intertidal surface sediments.</title>
        <authorList>
            <person name="Zhang M."/>
        </authorList>
    </citation>
    <scope>NUCLEOTIDE SEQUENCE</scope>
    <source>
        <strain evidence="12">S37H4</strain>
    </source>
</reference>
<dbReference type="EMBL" id="JAEQBW010000006">
    <property type="protein sequence ID" value="MBK6266129.1"/>
    <property type="molecule type" value="Genomic_DNA"/>
</dbReference>
<evidence type="ECO:0000256" key="6">
    <source>
        <dbReference type="ARBA" id="ARBA00052546"/>
    </source>
</evidence>
<feature type="domain" description="Acyl-CoA dehydrogenase/oxidase C-terminal" evidence="8">
    <location>
        <begin position="254"/>
        <end position="420"/>
    </location>
</feature>
<dbReference type="SUPFAM" id="SSF56645">
    <property type="entry name" value="Acyl-CoA dehydrogenase NM domain-like"/>
    <property type="match status" value="1"/>
</dbReference>
<dbReference type="AlphaFoldDB" id="A0A934WZL2"/>